<dbReference type="NCBIfam" id="NF003165">
    <property type="entry name" value="PRK04148.1"/>
    <property type="match status" value="1"/>
</dbReference>
<dbReference type="RefSeq" id="WP_042691269.1">
    <property type="nucleotide sequence ID" value="NZ_CP007264.1"/>
</dbReference>
<dbReference type="GeneID" id="24959027"/>
<dbReference type="Pfam" id="PF03686">
    <property type="entry name" value="UPF0146"/>
    <property type="match status" value="1"/>
</dbReference>
<dbReference type="STRING" id="195522.BD01_1441"/>
<sequence>MLEKLAEFIAQTFPRGKAVELGIGFQTKVALRLTELGYDVLAIDWNEKAVENARKAGIKALRDDLFRPRLSLYRDAVVLYSVRPTPEIMKPIVELSRKTGVPLVILPLSGDSVPRPLRLMNYGGLAIYVYKP</sequence>
<dbReference type="InterPro" id="IPR029063">
    <property type="entry name" value="SAM-dependent_MTases_sf"/>
</dbReference>
<organism evidence="3 4">
    <name type="scientific">Thermococcus nautili</name>
    <dbReference type="NCBI Taxonomy" id="195522"/>
    <lineage>
        <taxon>Archaea</taxon>
        <taxon>Methanobacteriati</taxon>
        <taxon>Methanobacteriota</taxon>
        <taxon>Thermococci</taxon>
        <taxon>Thermococcales</taxon>
        <taxon>Thermococcaceae</taxon>
        <taxon>Thermococcus</taxon>
    </lineage>
</organism>
<keyword evidence="4" id="KW-1185">Reference proteome</keyword>
<evidence type="ECO:0000313" key="4">
    <source>
        <dbReference type="Proteomes" id="UP000019434"/>
    </source>
</evidence>
<gene>
    <name evidence="3" type="ORF">BD01_1441</name>
</gene>
<comment type="similarity">
    <text evidence="1 2">Belongs to the UPF0146 family.</text>
</comment>
<dbReference type="Proteomes" id="UP000019434">
    <property type="component" value="Chromosome"/>
</dbReference>
<dbReference type="HOGENOM" id="CLU_148458_0_0_2"/>
<name>W8NV47_9EURY</name>
<dbReference type="HAMAP" id="MF_00341">
    <property type="entry name" value="UPF0146"/>
    <property type="match status" value="1"/>
</dbReference>
<dbReference type="EMBL" id="CP007264">
    <property type="protein sequence ID" value="AHL23052.1"/>
    <property type="molecule type" value="Genomic_DNA"/>
</dbReference>
<protein>
    <recommendedName>
        <fullName evidence="2">UPF0146 protein BD01_1441</fullName>
    </recommendedName>
</protein>
<evidence type="ECO:0000256" key="2">
    <source>
        <dbReference type="HAMAP-Rule" id="MF_00341"/>
    </source>
</evidence>
<dbReference type="OrthoDB" id="59816at2157"/>
<dbReference type="InterPro" id="IPR005353">
    <property type="entry name" value="UPF0146"/>
</dbReference>
<evidence type="ECO:0000256" key="1">
    <source>
        <dbReference type="ARBA" id="ARBA00006969"/>
    </source>
</evidence>
<accession>W8NV47</accession>
<dbReference type="Gene3D" id="3.40.50.150">
    <property type="entry name" value="Vaccinia Virus protein VP39"/>
    <property type="match status" value="1"/>
</dbReference>
<dbReference type="eggNOG" id="arCOG04385">
    <property type="taxonomic scope" value="Archaea"/>
</dbReference>
<reference evidence="3 4" key="1">
    <citation type="submission" date="2014-02" db="EMBL/GenBank/DDBJ databases">
        <title>Genome Sequence of an Hyperthermophilic Archaeon, Thermococcus nautili 30-1, producing viral vesicles.</title>
        <authorList>
            <person name="Oberto J."/>
            <person name="Gaudin M."/>
            <person name="Cossu M."/>
            <person name="Gorlas A."/>
            <person name="Slesarev A."/>
            <person name="Marguet E."/>
            <person name="Forterre P."/>
        </authorList>
    </citation>
    <scope>NUCLEOTIDE SEQUENCE [LARGE SCALE GENOMIC DNA]</scope>
    <source>
        <strain evidence="3 4">30-1</strain>
    </source>
</reference>
<proteinExistence type="inferred from homology"/>
<dbReference type="AlphaFoldDB" id="W8NV47"/>
<dbReference type="SUPFAM" id="SSF53335">
    <property type="entry name" value="S-adenosyl-L-methionine-dependent methyltransferases"/>
    <property type="match status" value="1"/>
</dbReference>
<evidence type="ECO:0000313" key="3">
    <source>
        <dbReference type="EMBL" id="AHL23052.1"/>
    </source>
</evidence>
<dbReference type="KEGG" id="tnu:BD01_1441"/>